<proteinExistence type="predicted"/>
<sequence length="615" mass="68606">MANKSSISKKGGSWTRVGIFISLYVLLLESLIEWVLVLYLYGNKHVDSKMTPGLILALIASFFTVPLVSLHSLLAWQYHKTSVFSSQKAILVTACTYILRATVIIWLAASVAGLVVVSQQAPCLPDDASGSFWKVGVSCGLYRASVIVSVLSFVTVCIYFCSRELCDHPYDISLFRVYNQQQASRDNSIFSNSSWDSENTIKNEILWLCRRPDAPYDQRGLYWASGDETIVEKPDDNPCIQYPTPIHPKPQLRINTNFASKNAEFVRGSSTSPSERASLAATNSNPISRTSTTLTSRTPNDFNFQVPFIAELPAPEVPPIPAKFSHKRAKSSVSSLRRFLPKTFPLSLPLSADPQILALADPKNHPDLEKQAEKASDPKSSPSQLPSIRADSPPLPVPVVTKSTPLESNPTVQHLENSQPRLSTINFADAPEVVPPGPLRVHKASTADIIPVNRSTHHPHHPNYMSAPQPQMIHHPARGPSFRTPSTEPDRIRRHNTRPYSTGRRHSQAYQFEQSQIPRTQSQYHPHAHYGRYEPQRKMAPYPRRNDVEIIYSSTRRPRSSTYAGLGSSCSHLDSIKESRASVDESRGHHSSEDTGNLINEHTYRGVNRTSNYGF</sequence>
<keyword evidence="2" id="KW-1133">Transmembrane helix</keyword>
<feature type="compositionally biased region" description="Polar residues" evidence="1">
    <location>
        <begin position="268"/>
        <end position="287"/>
    </location>
</feature>
<keyword evidence="4" id="KW-1185">Reference proteome</keyword>
<accession>A0A1L9RDV8</accession>
<feature type="compositionally biased region" description="Basic and acidic residues" evidence="1">
    <location>
        <begin position="367"/>
        <end position="377"/>
    </location>
</feature>
<dbReference type="Proteomes" id="UP000184383">
    <property type="component" value="Unassembled WGS sequence"/>
</dbReference>
<protein>
    <submittedName>
        <fullName evidence="3">Uncharacterized protein</fullName>
    </submittedName>
</protein>
<dbReference type="EMBL" id="KV878214">
    <property type="protein sequence ID" value="OJJ33043.1"/>
    <property type="molecule type" value="Genomic_DNA"/>
</dbReference>
<organism evidence="3 4">
    <name type="scientific">Aspergillus wentii DTO 134E9</name>
    <dbReference type="NCBI Taxonomy" id="1073089"/>
    <lineage>
        <taxon>Eukaryota</taxon>
        <taxon>Fungi</taxon>
        <taxon>Dikarya</taxon>
        <taxon>Ascomycota</taxon>
        <taxon>Pezizomycotina</taxon>
        <taxon>Eurotiomycetes</taxon>
        <taxon>Eurotiomycetidae</taxon>
        <taxon>Eurotiales</taxon>
        <taxon>Aspergillaceae</taxon>
        <taxon>Aspergillus</taxon>
        <taxon>Aspergillus subgen. Cremei</taxon>
    </lineage>
</organism>
<evidence type="ECO:0000313" key="3">
    <source>
        <dbReference type="EMBL" id="OJJ33043.1"/>
    </source>
</evidence>
<feature type="compositionally biased region" description="Low complexity" evidence="1">
    <location>
        <begin position="288"/>
        <end position="298"/>
    </location>
</feature>
<dbReference type="VEuPathDB" id="FungiDB:ASPWEDRAFT_602984"/>
<feature type="region of interest" description="Disordered" evidence="1">
    <location>
        <begin position="266"/>
        <end position="298"/>
    </location>
</feature>
<feature type="region of interest" description="Disordered" evidence="1">
    <location>
        <begin position="578"/>
        <end position="615"/>
    </location>
</feature>
<feature type="region of interest" description="Disordered" evidence="1">
    <location>
        <begin position="367"/>
        <end position="417"/>
    </location>
</feature>
<gene>
    <name evidence="3" type="ORF">ASPWEDRAFT_602984</name>
</gene>
<feature type="compositionally biased region" description="Basic and acidic residues" evidence="1">
    <location>
        <begin position="578"/>
        <end position="593"/>
    </location>
</feature>
<reference evidence="4" key="1">
    <citation type="journal article" date="2017" name="Genome Biol.">
        <title>Comparative genomics reveals high biological diversity and specific adaptations in the industrially and medically important fungal genus Aspergillus.</title>
        <authorList>
            <person name="de Vries R.P."/>
            <person name="Riley R."/>
            <person name="Wiebenga A."/>
            <person name="Aguilar-Osorio G."/>
            <person name="Amillis S."/>
            <person name="Uchima C.A."/>
            <person name="Anderluh G."/>
            <person name="Asadollahi M."/>
            <person name="Askin M."/>
            <person name="Barry K."/>
            <person name="Battaglia E."/>
            <person name="Bayram O."/>
            <person name="Benocci T."/>
            <person name="Braus-Stromeyer S.A."/>
            <person name="Caldana C."/>
            <person name="Canovas D."/>
            <person name="Cerqueira G.C."/>
            <person name="Chen F."/>
            <person name="Chen W."/>
            <person name="Choi C."/>
            <person name="Clum A."/>
            <person name="Dos Santos R.A."/>
            <person name="Damasio A.R."/>
            <person name="Diallinas G."/>
            <person name="Emri T."/>
            <person name="Fekete E."/>
            <person name="Flipphi M."/>
            <person name="Freyberg S."/>
            <person name="Gallo A."/>
            <person name="Gournas C."/>
            <person name="Habgood R."/>
            <person name="Hainaut M."/>
            <person name="Harispe M.L."/>
            <person name="Henrissat B."/>
            <person name="Hilden K.S."/>
            <person name="Hope R."/>
            <person name="Hossain A."/>
            <person name="Karabika E."/>
            <person name="Karaffa L."/>
            <person name="Karanyi Z."/>
            <person name="Krasevec N."/>
            <person name="Kuo A."/>
            <person name="Kusch H."/>
            <person name="LaButti K."/>
            <person name="Lagendijk E.L."/>
            <person name="Lapidus A."/>
            <person name="Levasseur A."/>
            <person name="Lindquist E."/>
            <person name="Lipzen A."/>
            <person name="Logrieco A.F."/>
            <person name="MacCabe A."/>
            <person name="Maekelae M.R."/>
            <person name="Malavazi I."/>
            <person name="Melin P."/>
            <person name="Meyer V."/>
            <person name="Mielnichuk N."/>
            <person name="Miskei M."/>
            <person name="Molnar A.P."/>
            <person name="Mule G."/>
            <person name="Ngan C.Y."/>
            <person name="Orejas M."/>
            <person name="Orosz E."/>
            <person name="Ouedraogo J.P."/>
            <person name="Overkamp K.M."/>
            <person name="Park H.-S."/>
            <person name="Perrone G."/>
            <person name="Piumi F."/>
            <person name="Punt P.J."/>
            <person name="Ram A.F."/>
            <person name="Ramon A."/>
            <person name="Rauscher S."/>
            <person name="Record E."/>
            <person name="Riano-Pachon D.M."/>
            <person name="Robert V."/>
            <person name="Roehrig J."/>
            <person name="Ruller R."/>
            <person name="Salamov A."/>
            <person name="Salih N.S."/>
            <person name="Samson R.A."/>
            <person name="Sandor E."/>
            <person name="Sanguinetti M."/>
            <person name="Schuetze T."/>
            <person name="Sepcic K."/>
            <person name="Shelest E."/>
            <person name="Sherlock G."/>
            <person name="Sophianopoulou V."/>
            <person name="Squina F.M."/>
            <person name="Sun H."/>
            <person name="Susca A."/>
            <person name="Todd R.B."/>
            <person name="Tsang A."/>
            <person name="Unkles S.E."/>
            <person name="van de Wiele N."/>
            <person name="van Rossen-Uffink D."/>
            <person name="Oliveira J.V."/>
            <person name="Vesth T.C."/>
            <person name="Visser J."/>
            <person name="Yu J.-H."/>
            <person name="Zhou M."/>
            <person name="Andersen M.R."/>
            <person name="Archer D.B."/>
            <person name="Baker S.E."/>
            <person name="Benoit I."/>
            <person name="Brakhage A.A."/>
            <person name="Braus G.H."/>
            <person name="Fischer R."/>
            <person name="Frisvad J.C."/>
            <person name="Goldman G.H."/>
            <person name="Houbraken J."/>
            <person name="Oakley B."/>
            <person name="Pocsi I."/>
            <person name="Scazzocchio C."/>
            <person name="Seiboth B."/>
            <person name="vanKuyk P.A."/>
            <person name="Wortman J."/>
            <person name="Dyer P.S."/>
            <person name="Grigoriev I.V."/>
        </authorList>
    </citation>
    <scope>NUCLEOTIDE SEQUENCE [LARGE SCALE GENOMIC DNA]</scope>
    <source>
        <strain evidence="4">DTO 134E9</strain>
    </source>
</reference>
<feature type="compositionally biased region" description="Polar residues" evidence="1">
    <location>
        <begin position="401"/>
        <end position="417"/>
    </location>
</feature>
<keyword evidence="2" id="KW-0472">Membrane</keyword>
<feature type="transmembrane region" description="Helical" evidence="2">
    <location>
        <begin position="21"/>
        <end position="42"/>
    </location>
</feature>
<dbReference type="STRING" id="1073089.A0A1L9RDV8"/>
<evidence type="ECO:0000313" key="4">
    <source>
        <dbReference type="Proteomes" id="UP000184383"/>
    </source>
</evidence>
<feature type="transmembrane region" description="Helical" evidence="2">
    <location>
        <begin position="54"/>
        <end position="76"/>
    </location>
</feature>
<keyword evidence="2" id="KW-0812">Transmembrane</keyword>
<name>A0A1L9RDV8_ASPWE</name>
<feature type="transmembrane region" description="Helical" evidence="2">
    <location>
        <begin position="141"/>
        <end position="161"/>
    </location>
</feature>
<dbReference type="GeneID" id="63754361"/>
<dbReference type="AlphaFoldDB" id="A0A1L9RDV8"/>
<evidence type="ECO:0000256" key="2">
    <source>
        <dbReference type="SAM" id="Phobius"/>
    </source>
</evidence>
<dbReference type="RefSeq" id="XP_040686720.1">
    <property type="nucleotide sequence ID" value="XM_040838513.1"/>
</dbReference>
<evidence type="ECO:0000256" key="1">
    <source>
        <dbReference type="SAM" id="MobiDB-lite"/>
    </source>
</evidence>
<feature type="compositionally biased region" description="Basic residues" evidence="1">
    <location>
        <begin position="492"/>
        <end position="506"/>
    </location>
</feature>
<dbReference type="OrthoDB" id="4226885at2759"/>
<feature type="transmembrane region" description="Helical" evidence="2">
    <location>
        <begin position="97"/>
        <end position="121"/>
    </location>
</feature>
<feature type="region of interest" description="Disordered" evidence="1">
    <location>
        <begin position="476"/>
        <end position="506"/>
    </location>
</feature>